<dbReference type="Proteomes" id="UP000466681">
    <property type="component" value="Chromosome"/>
</dbReference>
<keyword evidence="2" id="KW-1185">Reference proteome</keyword>
<reference evidence="1 2" key="1">
    <citation type="journal article" date="2019" name="Emerg. Microbes Infect.">
        <title>Comprehensive subspecies identification of 175 nontuberculous mycobacteria species based on 7547 genomic profiles.</title>
        <authorList>
            <person name="Matsumoto Y."/>
            <person name="Kinjo T."/>
            <person name="Motooka D."/>
            <person name="Nabeya D."/>
            <person name="Jung N."/>
            <person name="Uechi K."/>
            <person name="Horii T."/>
            <person name="Iida T."/>
            <person name="Fujita J."/>
            <person name="Nakamura S."/>
        </authorList>
    </citation>
    <scope>NUCLEOTIDE SEQUENCE [LARGE SCALE GENOMIC DNA]</scope>
    <source>
        <strain evidence="1 2">JCM 6375</strain>
    </source>
</reference>
<organism evidence="1 2">
    <name type="scientific">Mycolicibacterium moriokaense</name>
    <dbReference type="NCBI Taxonomy" id="39691"/>
    <lineage>
        <taxon>Bacteria</taxon>
        <taxon>Bacillati</taxon>
        <taxon>Actinomycetota</taxon>
        <taxon>Actinomycetes</taxon>
        <taxon>Mycobacteriales</taxon>
        <taxon>Mycobacteriaceae</taxon>
        <taxon>Mycolicibacterium</taxon>
    </lineage>
</organism>
<proteinExistence type="predicted"/>
<dbReference type="EMBL" id="AP022560">
    <property type="protein sequence ID" value="BBX00801.1"/>
    <property type="molecule type" value="Genomic_DNA"/>
</dbReference>
<accession>A0AAD1H9U5</accession>
<dbReference type="Pfam" id="PF04883">
    <property type="entry name" value="HK97-gp10_like"/>
    <property type="match status" value="1"/>
</dbReference>
<evidence type="ECO:0000313" key="2">
    <source>
        <dbReference type="Proteomes" id="UP000466681"/>
    </source>
</evidence>
<gene>
    <name evidence="1" type="ORF">MMOR_17370</name>
</gene>
<name>A0AAD1H9U5_9MYCO</name>
<dbReference type="KEGG" id="mmor:MMOR_17370"/>
<protein>
    <submittedName>
        <fullName evidence="1">Uncharacterized protein</fullName>
    </submittedName>
</protein>
<evidence type="ECO:0000313" key="1">
    <source>
        <dbReference type="EMBL" id="BBX00801.1"/>
    </source>
</evidence>
<dbReference type="AlphaFoldDB" id="A0AAD1H9U5"/>
<sequence length="108" mass="12006">MEIQLDPRELEGVIAQEAKGNSELRRELDRVVDQVADTVRELAPARTGRFRRSIRVRRHSGLEGLDGDGALVGEVFSDDDAAKVAAIEFGSEDTPEYAPFARAAFRHR</sequence>
<dbReference type="InterPro" id="IPR010064">
    <property type="entry name" value="HK97-gp10_tail"/>
</dbReference>